<comment type="caution">
    <text evidence="2">The sequence shown here is derived from an EMBL/GenBank/DDBJ whole genome shotgun (WGS) entry which is preliminary data.</text>
</comment>
<dbReference type="InterPro" id="IPR057661">
    <property type="entry name" value="RsdA/BaiN/AoA(So)_Rossmann"/>
</dbReference>
<gene>
    <name evidence="2" type="ORF">S12H4_25930</name>
</gene>
<protein>
    <recommendedName>
        <fullName evidence="1">RsdA/BaiN/AoA(So)-like Rossmann fold-like domain-containing protein</fullName>
    </recommendedName>
</protein>
<name>X1RCL0_9ZZZZ</name>
<dbReference type="PANTHER" id="PTHR42887:SF2">
    <property type="entry name" value="OS12G0638800 PROTEIN"/>
    <property type="match status" value="1"/>
</dbReference>
<dbReference type="SUPFAM" id="SSF51905">
    <property type="entry name" value="FAD/NAD(P)-binding domain"/>
    <property type="match status" value="1"/>
</dbReference>
<dbReference type="AlphaFoldDB" id="X1RCL0"/>
<accession>X1RCL0</accession>
<dbReference type="Gene3D" id="3.50.50.60">
    <property type="entry name" value="FAD/NAD(P)-binding domain"/>
    <property type="match status" value="1"/>
</dbReference>
<evidence type="ECO:0000313" key="2">
    <source>
        <dbReference type="EMBL" id="GAI78452.1"/>
    </source>
</evidence>
<dbReference type="InterPro" id="IPR004792">
    <property type="entry name" value="BaiN-like"/>
</dbReference>
<feature type="domain" description="RsdA/BaiN/AoA(So)-like Rossmann fold-like" evidence="1">
    <location>
        <begin position="1"/>
        <end position="205"/>
    </location>
</feature>
<reference evidence="2" key="1">
    <citation type="journal article" date="2014" name="Front. Microbiol.">
        <title>High frequency of phylogenetically diverse reductive dehalogenase-homologous genes in deep subseafloor sedimentary metagenomes.</title>
        <authorList>
            <person name="Kawai M."/>
            <person name="Futagami T."/>
            <person name="Toyoda A."/>
            <person name="Takaki Y."/>
            <person name="Nishi S."/>
            <person name="Hori S."/>
            <person name="Arai W."/>
            <person name="Tsubouchi T."/>
            <person name="Morono Y."/>
            <person name="Uchiyama I."/>
            <person name="Ito T."/>
            <person name="Fujiyama A."/>
            <person name="Inagaki F."/>
            <person name="Takami H."/>
        </authorList>
    </citation>
    <scope>NUCLEOTIDE SEQUENCE</scope>
    <source>
        <strain evidence="2">Expedition CK06-06</strain>
    </source>
</reference>
<evidence type="ECO:0000259" key="1">
    <source>
        <dbReference type="Pfam" id="PF03486"/>
    </source>
</evidence>
<dbReference type="SUPFAM" id="SSF160996">
    <property type="entry name" value="HI0933 insert domain-like"/>
    <property type="match status" value="1"/>
</dbReference>
<organism evidence="2">
    <name type="scientific">marine sediment metagenome</name>
    <dbReference type="NCBI Taxonomy" id="412755"/>
    <lineage>
        <taxon>unclassified sequences</taxon>
        <taxon>metagenomes</taxon>
        <taxon>ecological metagenomes</taxon>
    </lineage>
</organism>
<dbReference type="NCBIfam" id="TIGR00275">
    <property type="entry name" value="aminoacetone oxidase family FAD-binding enzyme"/>
    <property type="match status" value="1"/>
</dbReference>
<dbReference type="Pfam" id="PF03486">
    <property type="entry name" value="HI0933_like"/>
    <property type="match status" value="1"/>
</dbReference>
<dbReference type="InterPro" id="IPR036188">
    <property type="entry name" value="FAD/NAD-bd_sf"/>
</dbReference>
<dbReference type="EMBL" id="BARW01014661">
    <property type="protein sequence ID" value="GAI78452.1"/>
    <property type="molecule type" value="Genomic_DNA"/>
</dbReference>
<proteinExistence type="predicted"/>
<sequence length="246" mass="26279">MAAGRAAEAGANALLLEKMKRPGRKLCITGKGRCNITNIADVTDFIAHFGKTGPFLRQAFSQFFNTDLMDFLKELGLELVTERGGRVFPASGKASDVLTVLQQWLKRCGVQIKHSSAVDELLINDGRVTGVVSRGREFLGDSVILATGGASYPATGSTGDGYRLAASAGHSVVPIRPALVPLETFGDVAGKMEGLNLRNINVRMLVNDKKHKEAFGEVFFTEFGVTGPAILTLSGEAVDAMRDGHK</sequence>
<dbReference type="PANTHER" id="PTHR42887">
    <property type="entry name" value="OS12G0638800 PROTEIN"/>
    <property type="match status" value="1"/>
</dbReference>